<feature type="domain" description="Glycosyltransferase 2-like" evidence="2">
    <location>
        <begin position="11"/>
        <end position="164"/>
    </location>
</feature>
<name>A0ABU5T8W0_9MICC</name>
<dbReference type="Gene3D" id="3.90.550.10">
    <property type="entry name" value="Spore Coat Polysaccharide Biosynthesis Protein SpsA, Chain A"/>
    <property type="match status" value="1"/>
</dbReference>
<evidence type="ECO:0000313" key="4">
    <source>
        <dbReference type="Proteomes" id="UP001304769"/>
    </source>
</evidence>
<accession>A0ABU5T8W0</accession>
<evidence type="ECO:0000313" key="3">
    <source>
        <dbReference type="EMBL" id="MEA5456023.1"/>
    </source>
</evidence>
<dbReference type="RefSeq" id="WP_323279918.1">
    <property type="nucleotide sequence ID" value="NZ_JAYGGQ010000012.1"/>
</dbReference>
<sequence length="249" mass="26559">MLQSPPLRVLVIMPAWNESETVGTTVREVLAQPGPYDVLVVNDGSTDATAKVARDAGATVLDLPYNLGVGGAMRAGFKYAVRNGYDAAIQVDADGQHNPSDIALVLEGLQRADISIGARFANRGDYKVSGPRKWAMVFLAKVISGLARTRLTDVTSGFKAVNRRGLAQFIDHYPAEYLGDTIDSLVVAIKSGCVVTQIPVEMRPRQGGTPSHHPVKAAIYLGRSVFALLFALTRKRSSLPASDLTAAGV</sequence>
<dbReference type="InterPro" id="IPR001173">
    <property type="entry name" value="Glyco_trans_2-like"/>
</dbReference>
<evidence type="ECO:0000259" key="2">
    <source>
        <dbReference type="Pfam" id="PF00535"/>
    </source>
</evidence>
<dbReference type="InterPro" id="IPR050256">
    <property type="entry name" value="Glycosyltransferase_2"/>
</dbReference>
<dbReference type="Pfam" id="PF00535">
    <property type="entry name" value="Glycos_transf_2"/>
    <property type="match status" value="1"/>
</dbReference>
<dbReference type="InterPro" id="IPR029044">
    <property type="entry name" value="Nucleotide-diphossugar_trans"/>
</dbReference>
<keyword evidence="4" id="KW-1185">Reference proteome</keyword>
<reference evidence="3 4" key="1">
    <citation type="submission" date="2023-12" db="EMBL/GenBank/DDBJ databases">
        <title>Sinomonas terricola sp. nov, isolated from litchi orchard soil in Guangdong, PR China.</title>
        <authorList>
            <person name="Jiaxin W."/>
            <person name="Yang Z."/>
            <person name="Honghui Z."/>
        </authorList>
    </citation>
    <scope>NUCLEOTIDE SEQUENCE [LARGE SCALE GENOMIC DNA]</scope>
    <source>
        <strain evidence="3 4">JGH33</strain>
    </source>
</reference>
<dbReference type="SUPFAM" id="SSF53448">
    <property type="entry name" value="Nucleotide-diphospho-sugar transferases"/>
    <property type="match status" value="1"/>
</dbReference>
<evidence type="ECO:0000256" key="1">
    <source>
        <dbReference type="ARBA" id="ARBA00006739"/>
    </source>
</evidence>
<comment type="caution">
    <text evidence="3">The sequence shown here is derived from an EMBL/GenBank/DDBJ whole genome shotgun (WGS) entry which is preliminary data.</text>
</comment>
<gene>
    <name evidence="3" type="ORF">SPF06_14905</name>
</gene>
<protein>
    <submittedName>
        <fullName evidence="3">Glycosyltransferase family 2 protein</fullName>
    </submittedName>
</protein>
<dbReference type="CDD" id="cd04179">
    <property type="entry name" value="DPM_DPG-synthase_like"/>
    <property type="match status" value="1"/>
</dbReference>
<dbReference type="Proteomes" id="UP001304769">
    <property type="component" value="Unassembled WGS sequence"/>
</dbReference>
<proteinExistence type="inferred from homology"/>
<dbReference type="EMBL" id="JAYGGQ010000012">
    <property type="protein sequence ID" value="MEA5456023.1"/>
    <property type="molecule type" value="Genomic_DNA"/>
</dbReference>
<dbReference type="PANTHER" id="PTHR48090">
    <property type="entry name" value="UNDECAPRENYL-PHOSPHATE 4-DEOXY-4-FORMAMIDO-L-ARABINOSE TRANSFERASE-RELATED"/>
    <property type="match status" value="1"/>
</dbReference>
<comment type="similarity">
    <text evidence="1">Belongs to the glycosyltransferase 2 family.</text>
</comment>
<organism evidence="3 4">
    <name type="scientific">Sinomonas terricola</name>
    <dbReference type="NCBI Taxonomy" id="3110330"/>
    <lineage>
        <taxon>Bacteria</taxon>
        <taxon>Bacillati</taxon>
        <taxon>Actinomycetota</taxon>
        <taxon>Actinomycetes</taxon>
        <taxon>Micrococcales</taxon>
        <taxon>Micrococcaceae</taxon>
        <taxon>Sinomonas</taxon>
    </lineage>
</organism>
<dbReference type="PANTHER" id="PTHR48090:SF7">
    <property type="entry name" value="RFBJ PROTEIN"/>
    <property type="match status" value="1"/>
</dbReference>